<feature type="compositionally biased region" description="Low complexity" evidence="1">
    <location>
        <begin position="86"/>
        <end position="102"/>
    </location>
</feature>
<comment type="caution">
    <text evidence="2">The sequence shown here is derived from an EMBL/GenBank/DDBJ whole genome shotgun (WGS) entry which is preliminary data.</text>
</comment>
<organism evidence="2 3">
    <name type="scientific">Modicella reniformis</name>
    <dbReference type="NCBI Taxonomy" id="1440133"/>
    <lineage>
        <taxon>Eukaryota</taxon>
        <taxon>Fungi</taxon>
        <taxon>Fungi incertae sedis</taxon>
        <taxon>Mucoromycota</taxon>
        <taxon>Mortierellomycotina</taxon>
        <taxon>Mortierellomycetes</taxon>
        <taxon>Mortierellales</taxon>
        <taxon>Mortierellaceae</taxon>
        <taxon>Modicella</taxon>
    </lineage>
</organism>
<evidence type="ECO:0000313" key="2">
    <source>
        <dbReference type="EMBL" id="KAF9950153.1"/>
    </source>
</evidence>
<feature type="region of interest" description="Disordered" evidence="1">
    <location>
        <begin position="25"/>
        <end position="50"/>
    </location>
</feature>
<proteinExistence type="predicted"/>
<accession>A0A9P6IVR9</accession>
<reference evidence="2" key="1">
    <citation type="journal article" date="2020" name="Fungal Divers.">
        <title>Resolving the Mortierellaceae phylogeny through synthesis of multi-gene phylogenetics and phylogenomics.</title>
        <authorList>
            <person name="Vandepol N."/>
            <person name="Liber J."/>
            <person name="Desiro A."/>
            <person name="Na H."/>
            <person name="Kennedy M."/>
            <person name="Barry K."/>
            <person name="Grigoriev I.V."/>
            <person name="Miller A.N."/>
            <person name="O'Donnell K."/>
            <person name="Stajich J.E."/>
            <person name="Bonito G."/>
        </authorList>
    </citation>
    <scope>NUCLEOTIDE SEQUENCE</scope>
    <source>
        <strain evidence="2">MES-2147</strain>
    </source>
</reference>
<feature type="non-terminal residue" evidence="2">
    <location>
        <position position="1"/>
    </location>
</feature>
<protein>
    <submittedName>
        <fullName evidence="2">Uncharacterized protein</fullName>
    </submittedName>
</protein>
<gene>
    <name evidence="2" type="ORF">BGZ65_006827</name>
</gene>
<feature type="region of interest" description="Disordered" evidence="1">
    <location>
        <begin position="155"/>
        <end position="231"/>
    </location>
</feature>
<feature type="region of interest" description="Disordered" evidence="1">
    <location>
        <begin position="69"/>
        <end position="105"/>
    </location>
</feature>
<feature type="compositionally biased region" description="Low complexity" evidence="1">
    <location>
        <begin position="207"/>
        <end position="230"/>
    </location>
</feature>
<feature type="compositionally biased region" description="Basic and acidic residues" evidence="1">
    <location>
        <begin position="191"/>
        <end position="205"/>
    </location>
</feature>
<dbReference type="Proteomes" id="UP000749646">
    <property type="component" value="Unassembled WGS sequence"/>
</dbReference>
<feature type="compositionally biased region" description="Polar residues" evidence="1">
    <location>
        <begin position="25"/>
        <end position="47"/>
    </location>
</feature>
<feature type="compositionally biased region" description="Low complexity" evidence="1">
    <location>
        <begin position="155"/>
        <end position="182"/>
    </location>
</feature>
<name>A0A9P6IVR9_9FUNG</name>
<evidence type="ECO:0000313" key="3">
    <source>
        <dbReference type="Proteomes" id="UP000749646"/>
    </source>
</evidence>
<dbReference type="EMBL" id="JAAAHW010007216">
    <property type="protein sequence ID" value="KAF9950153.1"/>
    <property type="molecule type" value="Genomic_DNA"/>
</dbReference>
<evidence type="ECO:0000256" key="1">
    <source>
        <dbReference type="SAM" id="MobiDB-lite"/>
    </source>
</evidence>
<sequence length="315" mass="33434">DSPRGADDNNTAIVVVVDQSEKINSIVESPQSPTEIVNKNISRQETPSPVEVTASSPALIRRLFGASITTDDDSSIMPGDQADGCTTPSTSTTTTTTTTTTSEGHDEQVVVVETKKYHRQSFKTPTVAIAPFVAIATFFDQHELQLQQQGTLGTNNASLSSLNDASSPSPSSSPASSSSPSSTVTGTDLDSIDRATTDAVEDHPRASSSSLPPSSPASSITSSSVSQPLSAHQAFSRIMEQHGSRRRPSLGSRLANALVSTQLQGILGGGAKQNKDETPIRVSSIESFPEHTSSSNEKMQYLKDFFKKPFFTFKP</sequence>
<dbReference type="AlphaFoldDB" id="A0A9P6IVR9"/>
<keyword evidence="3" id="KW-1185">Reference proteome</keyword>